<dbReference type="GO" id="GO:0008781">
    <property type="term" value="F:N-acylneuraminate cytidylyltransferase activity"/>
    <property type="evidence" value="ECO:0007669"/>
    <property type="project" value="TreeGrafter"/>
</dbReference>
<dbReference type="InterPro" id="IPR050793">
    <property type="entry name" value="CMP-NeuNAc_synthase"/>
</dbReference>
<evidence type="ECO:0000313" key="1">
    <source>
        <dbReference type="EMBL" id="KLE11782.1"/>
    </source>
</evidence>
<proteinExistence type="predicted"/>
<dbReference type="PANTHER" id="PTHR21485:SF6">
    <property type="entry name" value="N-ACYLNEURAMINATE CYTIDYLYLTRANSFERASE-RELATED"/>
    <property type="match status" value="1"/>
</dbReference>
<protein>
    <recommendedName>
        <fullName evidence="3">CMP-N-acetylneuraminic acid synthetase</fullName>
    </recommendedName>
</protein>
<accession>A0A0G9KYW0</accession>
<dbReference type="PANTHER" id="PTHR21485">
    <property type="entry name" value="HAD SUPERFAMILY MEMBERS CMAS AND KDSC"/>
    <property type="match status" value="1"/>
</dbReference>
<evidence type="ECO:0008006" key="3">
    <source>
        <dbReference type="Google" id="ProtNLM"/>
    </source>
</evidence>
<dbReference type="Pfam" id="PF02348">
    <property type="entry name" value="CTP_transf_3"/>
    <property type="match status" value="1"/>
</dbReference>
<reference evidence="1 2" key="1">
    <citation type="submission" date="2014-01" db="EMBL/GenBank/DDBJ databases">
        <title>Development of a Comparative Genomic Fingerprinting Assay for High Resolution Genotyping of Arcobacter butzleri.</title>
        <authorList>
            <person name="Webb A.L."/>
            <person name="Inglis G.D."/>
            <person name="Kruczkiewicz P."/>
            <person name="Selinger L.B."/>
            <person name="Taboada E.N."/>
        </authorList>
    </citation>
    <scope>NUCLEOTIDE SEQUENCE [LARGE SCALE GENOMIC DNA]</scope>
    <source>
        <strain evidence="1 2">L355</strain>
    </source>
</reference>
<comment type="caution">
    <text evidence="1">The sequence shown here is derived from an EMBL/GenBank/DDBJ whole genome shotgun (WGS) entry which is preliminary data.</text>
</comment>
<name>A0A0G9KYW0_9BACT</name>
<dbReference type="Proteomes" id="UP000035154">
    <property type="component" value="Unassembled WGS sequence"/>
</dbReference>
<dbReference type="Gene3D" id="3.90.550.10">
    <property type="entry name" value="Spore Coat Polysaccharide Biosynthesis Protein SpsA, Chain A"/>
    <property type="match status" value="1"/>
</dbReference>
<evidence type="ECO:0000313" key="2">
    <source>
        <dbReference type="Proteomes" id="UP000035154"/>
    </source>
</evidence>
<dbReference type="AlphaFoldDB" id="A0A0G9KYW0"/>
<gene>
    <name evidence="1" type="ORF">AF80_00090</name>
</gene>
<dbReference type="PATRIC" id="fig|1447263.3.peg.18"/>
<dbReference type="CDD" id="cd02513">
    <property type="entry name" value="CMP-NeuAc_Synthase"/>
    <property type="match status" value="1"/>
</dbReference>
<sequence>MKYLCIIPARCGSKGIPFKNIVDLCGKPMIAYTIEIAIELKSKGLINTVIVSTDCSEIADISKQYGAEVPFLRPEDIAGDKAKSVDFVLHSIEYYENIGIEFDAVIVLQPTSPLKSFDDVNKAIEIFNINDSDSIISAYKEETINDLIMYHKEDDKAIPLNTDHNKGVRRQEHGAVYIRNGAIYITKVDYLKKEQRIISDIPLMYEMGKNRSINIDTYEDLEYVRNLLCK</sequence>
<dbReference type="InterPro" id="IPR003329">
    <property type="entry name" value="Cytidylyl_trans"/>
</dbReference>
<dbReference type="RefSeq" id="WP_046997605.1">
    <property type="nucleotide sequence ID" value="NZ_JAIW01000002.1"/>
</dbReference>
<organism evidence="1 2">
    <name type="scientific">Aliarcobacter butzleri L355</name>
    <dbReference type="NCBI Taxonomy" id="1447263"/>
    <lineage>
        <taxon>Bacteria</taxon>
        <taxon>Pseudomonadati</taxon>
        <taxon>Campylobacterota</taxon>
        <taxon>Epsilonproteobacteria</taxon>
        <taxon>Campylobacterales</taxon>
        <taxon>Arcobacteraceae</taxon>
        <taxon>Aliarcobacter</taxon>
    </lineage>
</organism>
<dbReference type="InterPro" id="IPR029044">
    <property type="entry name" value="Nucleotide-diphossugar_trans"/>
</dbReference>
<dbReference type="EMBL" id="JAIW01000002">
    <property type="protein sequence ID" value="KLE11782.1"/>
    <property type="molecule type" value="Genomic_DNA"/>
</dbReference>
<dbReference type="SUPFAM" id="SSF53448">
    <property type="entry name" value="Nucleotide-diphospho-sugar transferases"/>
    <property type="match status" value="1"/>
</dbReference>